<accession>A0ABS4GTJ5</accession>
<evidence type="ECO:0000313" key="1">
    <source>
        <dbReference type="EMBL" id="MBP1933602.1"/>
    </source>
</evidence>
<gene>
    <name evidence="1" type="ORF">J2Z37_003615</name>
</gene>
<name>A0ABS4GTJ5_9BACL</name>
<protein>
    <recommendedName>
        <fullName evidence="3">YhfH family protein</fullName>
    </recommendedName>
</protein>
<evidence type="ECO:0000313" key="2">
    <source>
        <dbReference type="Proteomes" id="UP001519343"/>
    </source>
</evidence>
<keyword evidence="2" id="KW-1185">Reference proteome</keyword>
<dbReference type="RefSeq" id="WP_209811619.1">
    <property type="nucleotide sequence ID" value="NZ_JAGGKT010000012.1"/>
</dbReference>
<reference evidence="1 2" key="1">
    <citation type="submission" date="2021-03" db="EMBL/GenBank/DDBJ databases">
        <title>Genomic Encyclopedia of Type Strains, Phase IV (KMG-IV): sequencing the most valuable type-strain genomes for metagenomic binning, comparative biology and taxonomic classification.</title>
        <authorList>
            <person name="Goeker M."/>
        </authorList>
    </citation>
    <scope>NUCLEOTIDE SEQUENCE [LARGE SCALE GENOMIC DNA]</scope>
    <source>
        <strain evidence="1 2">DSM 24738</strain>
    </source>
</reference>
<evidence type="ECO:0008006" key="3">
    <source>
        <dbReference type="Google" id="ProtNLM"/>
    </source>
</evidence>
<proteinExistence type="predicted"/>
<organism evidence="1 2">
    <name type="scientific">Ammoniphilus resinae</name>
    <dbReference type="NCBI Taxonomy" id="861532"/>
    <lineage>
        <taxon>Bacteria</taxon>
        <taxon>Bacillati</taxon>
        <taxon>Bacillota</taxon>
        <taxon>Bacilli</taxon>
        <taxon>Bacillales</taxon>
        <taxon>Paenibacillaceae</taxon>
        <taxon>Aneurinibacillus group</taxon>
        <taxon>Ammoniphilus</taxon>
    </lineage>
</organism>
<comment type="caution">
    <text evidence="1">The sequence shown here is derived from an EMBL/GenBank/DDBJ whole genome shotgun (WGS) entry which is preliminary data.</text>
</comment>
<dbReference type="Proteomes" id="UP001519343">
    <property type="component" value="Unassembled WGS sequence"/>
</dbReference>
<dbReference type="InterPro" id="IPR025432">
    <property type="entry name" value="YhfH-like"/>
</dbReference>
<sequence length="49" mass="5631">MLIPINEFFRTLPQKCCAKCGEVVEEQADCYTTICENCHDFVTYPIGQK</sequence>
<dbReference type="EMBL" id="JAGGKT010000012">
    <property type="protein sequence ID" value="MBP1933602.1"/>
    <property type="molecule type" value="Genomic_DNA"/>
</dbReference>
<dbReference type="Pfam" id="PF14149">
    <property type="entry name" value="YhfH"/>
    <property type="match status" value="1"/>
</dbReference>